<evidence type="ECO:0000313" key="2">
    <source>
        <dbReference type="EMBL" id="WFD23602.1"/>
    </source>
</evidence>
<dbReference type="EMBL" id="CP119903">
    <property type="protein sequence ID" value="WFD23602.1"/>
    <property type="molecule type" value="Genomic_DNA"/>
</dbReference>
<evidence type="ECO:0000313" key="3">
    <source>
        <dbReference type="Proteomes" id="UP001214415"/>
    </source>
</evidence>
<organism evidence="2 3">
    <name type="scientific">Malassezia equina</name>
    <dbReference type="NCBI Taxonomy" id="1381935"/>
    <lineage>
        <taxon>Eukaryota</taxon>
        <taxon>Fungi</taxon>
        <taxon>Dikarya</taxon>
        <taxon>Basidiomycota</taxon>
        <taxon>Ustilaginomycotina</taxon>
        <taxon>Malasseziomycetes</taxon>
        <taxon>Malasseziales</taxon>
        <taxon>Malasseziaceae</taxon>
        <taxon>Malassezia</taxon>
    </lineage>
</organism>
<accession>A0AAF0IZK8</accession>
<sequence length="401" mass="44094">MAQAERAITWASNDVEALVQAVMNTLRAWKDEHILLFALSKCLPRPALSQLVSQITTSVPPHARIVTFRSTIRGVPRIAVGRWTMQKDLWHMGTEVRADGLDRTGEWTSLWGRENAEERVPASLASLQPRDIDAMLVCTDPRPEGLWEGLDAHFPHAHIIGATAALTPFETGREHTLLGAGIYEDGAVGLAWRRPTSRLCRTLGGLVPLGPRLGVTGSARGNIISSLNDHNAAQQFLHLVLERRAAPREPMDRAQLRALSSEVRRDDDFFMGLYADESDEMPLLVARIQAGHPMRGTLGLDTQSELEGLVRYAQVFRAAPHSHVLTDGPDGTQAGVQYMWVTEHAMPTHVPQLAAPDAAGDVWVWEQLFLAGAESNWFARTPGSRTRACAVPQSSVVLCRS</sequence>
<dbReference type="Proteomes" id="UP001214415">
    <property type="component" value="Chromosome 4"/>
</dbReference>
<name>A0AAF0IZK8_9BASI</name>
<dbReference type="Pfam" id="PF08495">
    <property type="entry name" value="FIST"/>
    <property type="match status" value="1"/>
</dbReference>
<dbReference type="AlphaFoldDB" id="A0AAF0IZK8"/>
<feature type="domain" description="FIST" evidence="1">
    <location>
        <begin position="120"/>
        <end position="229"/>
    </location>
</feature>
<dbReference type="InterPro" id="IPR013702">
    <property type="entry name" value="FIST_domain_N"/>
</dbReference>
<gene>
    <name evidence="2" type="ORF">MEQU1_002296</name>
</gene>
<keyword evidence="3" id="KW-1185">Reference proteome</keyword>
<protein>
    <recommendedName>
        <fullName evidence="1">FIST domain-containing protein</fullName>
    </recommendedName>
</protein>
<evidence type="ECO:0000259" key="1">
    <source>
        <dbReference type="Pfam" id="PF08495"/>
    </source>
</evidence>
<proteinExistence type="predicted"/>
<reference evidence="2" key="1">
    <citation type="submission" date="2023-03" db="EMBL/GenBank/DDBJ databases">
        <title>Mating type loci evolution in Malassezia.</title>
        <authorList>
            <person name="Coelho M.A."/>
        </authorList>
    </citation>
    <scope>NUCLEOTIDE SEQUENCE</scope>
    <source>
        <strain evidence="2">CBS 12830</strain>
    </source>
</reference>